<comment type="catalytic activity">
    <reaction evidence="10">
        <text>5-amino-1-(5-phospho-beta-D-ribosyl)imidazole + S-adenosyl-L-methionine = 4-amino-2-methyl-5-(phosphooxymethyl)pyrimidine + CO + 5'-deoxyadenosine + formate + L-methionine + 3 H(+)</text>
        <dbReference type="Rhea" id="RHEA:24840"/>
        <dbReference type="ChEBI" id="CHEBI:15378"/>
        <dbReference type="ChEBI" id="CHEBI:15740"/>
        <dbReference type="ChEBI" id="CHEBI:17245"/>
        <dbReference type="ChEBI" id="CHEBI:17319"/>
        <dbReference type="ChEBI" id="CHEBI:57844"/>
        <dbReference type="ChEBI" id="CHEBI:58354"/>
        <dbReference type="ChEBI" id="CHEBI:59789"/>
        <dbReference type="ChEBI" id="CHEBI:137981"/>
        <dbReference type="EC" id="4.1.99.17"/>
    </reaction>
</comment>
<dbReference type="InterPro" id="IPR038521">
    <property type="entry name" value="ThiC/Bza_core_dom"/>
</dbReference>
<accession>A0A502GMV9</accession>
<comment type="caution">
    <text evidence="12">The sequence shown here is derived from an EMBL/GenBank/DDBJ whole genome shotgun (WGS) entry which is preliminary data.</text>
</comment>
<evidence type="ECO:0000256" key="7">
    <source>
        <dbReference type="ARBA" id="ARBA00023004"/>
    </source>
</evidence>
<sequence length="625" mass="69466">MKKKDQAPQHTLVARQPLTGSRKIYVPGKIHPSIRVAMREIALADTERKFDFGFPSEQNPPVTVYDTSGPYTDPAVAIDLKKGLPRLRESWILGRGDVEALPGTSSAYGQQRAADNSLDHLRFEHIAAPLRAKAGANVSQLHYAKQGRITPEMEYIAIRENQRFDELPADDPLRVQHRGHSFGANTPQGPITAEFVRQEVAAGRAVIPSNINHTESEPMIIGRNFLVKINTNIGNSAVTSSIEEEVDKAVWSCRWGGDTLMDLSTGKNIHETREWIIRNCPVPVGTVPIYQALEKVNGKAEDLTWELFRDTLIEQAEQGVDYFTIHAGVRLRYVPMTAKRVTGIVSRGGSIMAKWCLAHHQESFLYTHFEEICEIMKAYDVAFSLGDGLRPGSIADANDEAQFAELETLGELTKIAWAHDVQVMIEGPGHVPMHLIKENMDKQLRECHEAPFYTLGPLTTDIAPGYDHITSAIGAAMIGWFGTAMLCYVTPKEHLGLPNKQDVKDGVIAYKIAAHAADLAKGHPGAQYRDNALSKARFEFRWEDQFNLSLDPDTAREYHDETLPAEGAKVAHFCSMCGPHFCSMKITQEVRDYAAQQDLTASEVLAKGLLEKSREFVAKGSELYL</sequence>
<dbReference type="EMBL" id="RCYZ01000008">
    <property type="protein sequence ID" value="TPG62852.1"/>
    <property type="molecule type" value="Genomic_DNA"/>
</dbReference>
<dbReference type="SFLD" id="SFLDF00407">
    <property type="entry name" value="phosphomethylpyrimidine_syntha"/>
    <property type="match status" value="1"/>
</dbReference>
<feature type="binding site" evidence="10">
    <location>
        <position position="290"/>
    </location>
    <ligand>
        <name>substrate</name>
    </ligand>
</feature>
<dbReference type="FunFam" id="3.20.20.540:FF:000001">
    <property type="entry name" value="Phosphomethylpyrimidine synthase"/>
    <property type="match status" value="1"/>
</dbReference>
<feature type="binding site" evidence="10">
    <location>
        <position position="326"/>
    </location>
    <ligand>
        <name>substrate</name>
    </ligand>
</feature>
<evidence type="ECO:0000256" key="1">
    <source>
        <dbReference type="ARBA" id="ARBA00003175"/>
    </source>
</evidence>
<feature type="binding site" evidence="10">
    <location>
        <position position="430"/>
    </location>
    <ligand>
        <name>Zn(2+)</name>
        <dbReference type="ChEBI" id="CHEBI:29105"/>
    </ligand>
</feature>
<feature type="binding site" evidence="10">
    <location>
        <position position="261"/>
    </location>
    <ligand>
        <name>substrate</name>
    </ligand>
</feature>
<keyword evidence="5 10" id="KW-0862">Zinc</keyword>
<keyword evidence="4 10" id="KW-0479">Metal-binding</keyword>
<dbReference type="NCBIfam" id="NF009895">
    <property type="entry name" value="PRK13352.1"/>
    <property type="match status" value="1"/>
</dbReference>
<feature type="binding site" evidence="10">
    <location>
        <position position="574"/>
    </location>
    <ligand>
        <name>[4Fe-4S] cluster</name>
        <dbReference type="ChEBI" id="CHEBI:49883"/>
        <note>4Fe-4S-S-AdoMet</note>
    </ligand>
</feature>
<dbReference type="GO" id="GO:0051539">
    <property type="term" value="F:4 iron, 4 sulfur cluster binding"/>
    <property type="evidence" value="ECO:0007669"/>
    <property type="project" value="UniProtKB-KW"/>
</dbReference>
<keyword evidence="3 10" id="KW-0949">S-adenosyl-L-methionine</keyword>
<keyword evidence="2 10" id="KW-0004">4Fe-4S</keyword>
<feature type="domain" description="ThiC-associated" evidence="11">
    <location>
        <begin position="17"/>
        <end position="99"/>
    </location>
</feature>
<feature type="binding site" evidence="10">
    <location>
        <position position="232"/>
    </location>
    <ligand>
        <name>substrate</name>
    </ligand>
</feature>
<dbReference type="GO" id="GO:0009228">
    <property type="term" value="P:thiamine biosynthetic process"/>
    <property type="evidence" value="ECO:0007669"/>
    <property type="project" value="UniProtKB-UniRule"/>
</dbReference>
<feature type="binding site" evidence="10">
    <location>
        <begin position="346"/>
        <end position="348"/>
    </location>
    <ligand>
        <name>substrate</name>
    </ligand>
</feature>
<dbReference type="Pfam" id="PF13667">
    <property type="entry name" value="ThiC-associated"/>
    <property type="match status" value="1"/>
</dbReference>
<keyword evidence="6 10" id="KW-0784">Thiamine biosynthesis</keyword>
<gene>
    <name evidence="10 12" type="primary">thiC</name>
    <name evidence="12" type="ORF">EAH73_17420</name>
</gene>
<dbReference type="PANTHER" id="PTHR30557">
    <property type="entry name" value="THIAMINE BIOSYNTHESIS PROTEIN THIC"/>
    <property type="match status" value="1"/>
</dbReference>
<dbReference type="Gene3D" id="6.10.250.620">
    <property type="match status" value="1"/>
</dbReference>
<dbReference type="SFLD" id="SFLDG01114">
    <property type="entry name" value="phosphomethylpyrimidine_syntha"/>
    <property type="match status" value="1"/>
</dbReference>
<keyword evidence="7 10" id="KW-0408">Iron</keyword>
<keyword evidence="13" id="KW-1185">Reference proteome</keyword>
<comment type="pathway">
    <text evidence="10">Cofactor biosynthesis; thiamine diphosphate biosynthesis.</text>
</comment>
<evidence type="ECO:0000313" key="12">
    <source>
        <dbReference type="EMBL" id="TPG62852.1"/>
    </source>
</evidence>
<evidence type="ECO:0000313" key="13">
    <source>
        <dbReference type="Proteomes" id="UP000317646"/>
    </source>
</evidence>
<feature type="binding site" evidence="10">
    <location>
        <position position="453"/>
    </location>
    <ligand>
        <name>substrate</name>
    </ligand>
</feature>
<dbReference type="GO" id="GO:0005829">
    <property type="term" value="C:cytosol"/>
    <property type="evidence" value="ECO:0007669"/>
    <property type="project" value="TreeGrafter"/>
</dbReference>
<keyword evidence="8 10" id="KW-0411">Iron-sulfur</keyword>
<dbReference type="PANTHER" id="PTHR30557:SF1">
    <property type="entry name" value="PHOSPHOMETHYLPYRIMIDINE SYNTHASE, CHLOROPLASTIC"/>
    <property type="match status" value="1"/>
</dbReference>
<dbReference type="EC" id="4.1.99.17" evidence="10"/>
<evidence type="ECO:0000256" key="6">
    <source>
        <dbReference type="ARBA" id="ARBA00022977"/>
    </source>
</evidence>
<comment type="similarity">
    <text evidence="10">Belongs to the ThiC family.</text>
</comment>
<proteinExistence type="inferred from homology"/>
<evidence type="ECO:0000256" key="2">
    <source>
        <dbReference type="ARBA" id="ARBA00022485"/>
    </source>
</evidence>
<dbReference type="RefSeq" id="WP_140468731.1">
    <property type="nucleotide sequence ID" value="NZ_RCYZ01000008.1"/>
</dbReference>
<dbReference type="GO" id="GO:0070284">
    <property type="term" value="F:phosphomethylpyrimidine synthase activity"/>
    <property type="evidence" value="ECO:0007669"/>
    <property type="project" value="UniProtKB-EC"/>
</dbReference>
<dbReference type="NCBIfam" id="NF006763">
    <property type="entry name" value="PRK09284.1"/>
    <property type="match status" value="1"/>
</dbReference>
<evidence type="ECO:0000256" key="10">
    <source>
        <dbReference type="HAMAP-Rule" id="MF_00089"/>
    </source>
</evidence>
<dbReference type="InterPro" id="IPR002817">
    <property type="entry name" value="ThiC/BzaA/B"/>
</dbReference>
<dbReference type="Proteomes" id="UP000317646">
    <property type="component" value="Unassembled WGS sequence"/>
</dbReference>
<dbReference type="OrthoDB" id="9805897at2"/>
<dbReference type="SFLD" id="SFLDS00113">
    <property type="entry name" value="Radical_SAM_Phosphomethylpyrim"/>
    <property type="match status" value="1"/>
</dbReference>
<dbReference type="GO" id="GO:0009229">
    <property type="term" value="P:thiamine diphosphate biosynthetic process"/>
    <property type="evidence" value="ECO:0007669"/>
    <property type="project" value="UniProtKB-UniRule"/>
</dbReference>
<feature type="binding site" evidence="10">
    <location>
        <begin position="387"/>
        <end position="390"/>
    </location>
    <ligand>
        <name>substrate</name>
    </ligand>
</feature>
<name>A0A502GMV9_9BACT</name>
<evidence type="ECO:0000256" key="5">
    <source>
        <dbReference type="ARBA" id="ARBA00022833"/>
    </source>
</evidence>
<keyword evidence="9 10" id="KW-0456">Lyase</keyword>
<evidence type="ECO:0000259" key="11">
    <source>
        <dbReference type="Pfam" id="PF13667"/>
    </source>
</evidence>
<feature type="binding site" evidence="10">
    <location>
        <position position="494"/>
    </location>
    <ligand>
        <name>Zn(2+)</name>
        <dbReference type="ChEBI" id="CHEBI:29105"/>
    </ligand>
</feature>
<evidence type="ECO:0000256" key="3">
    <source>
        <dbReference type="ARBA" id="ARBA00022691"/>
    </source>
</evidence>
<evidence type="ECO:0000256" key="9">
    <source>
        <dbReference type="ARBA" id="ARBA00023239"/>
    </source>
</evidence>
<comment type="function">
    <text evidence="1 10">Catalyzes the synthesis of the hydroxymethylpyrimidine phosphate (HMP-P) moiety of thiamine from aminoimidazole ribotide (AIR) in a radical S-adenosyl-L-methionine (SAM)-dependent reaction.</text>
</comment>
<dbReference type="InterPro" id="IPR037509">
    <property type="entry name" value="ThiC"/>
</dbReference>
<dbReference type="Gene3D" id="3.20.20.540">
    <property type="entry name" value="Radical SAM ThiC family, central domain"/>
    <property type="match status" value="1"/>
</dbReference>
<dbReference type="HAMAP" id="MF_00089">
    <property type="entry name" value="ThiC"/>
    <property type="match status" value="1"/>
</dbReference>
<dbReference type="Pfam" id="PF01964">
    <property type="entry name" value="ThiC_Rad_SAM"/>
    <property type="match status" value="1"/>
</dbReference>
<reference evidence="12 13" key="1">
    <citation type="journal article" date="2019" name="Environ. Microbiol.">
        <title>Species interactions and distinct microbial communities in high Arctic permafrost affected cryosols are associated with the CH4 and CO2 gas fluxes.</title>
        <authorList>
            <person name="Altshuler I."/>
            <person name="Hamel J."/>
            <person name="Turney S."/>
            <person name="Magnuson E."/>
            <person name="Levesque R."/>
            <person name="Greer C."/>
            <person name="Whyte L.G."/>
        </authorList>
    </citation>
    <scope>NUCLEOTIDE SEQUENCE [LARGE SCALE GENOMIC DNA]</scope>
    <source>
        <strain evidence="12 13">S9.2P</strain>
    </source>
</reference>
<feature type="binding site" evidence="10">
    <location>
        <position position="426"/>
    </location>
    <ligand>
        <name>substrate</name>
    </ligand>
</feature>
<dbReference type="GO" id="GO:0008270">
    <property type="term" value="F:zinc ion binding"/>
    <property type="evidence" value="ECO:0007669"/>
    <property type="project" value="UniProtKB-UniRule"/>
</dbReference>
<comment type="cofactor">
    <cofactor evidence="10">
        <name>[4Fe-4S] cluster</name>
        <dbReference type="ChEBI" id="CHEBI:49883"/>
    </cofactor>
    <text evidence="10">Binds 1 [4Fe-4S] cluster per subunit. The cluster is coordinated with 3 cysteines and an exchangeable S-adenosyl-L-methionine.</text>
</comment>
<organism evidence="12 13">
    <name type="scientific">Hymenobacter nivis</name>
    <dbReference type="NCBI Taxonomy" id="1850093"/>
    <lineage>
        <taxon>Bacteria</taxon>
        <taxon>Pseudomonadati</taxon>
        <taxon>Bacteroidota</taxon>
        <taxon>Cytophagia</taxon>
        <taxon>Cytophagales</taxon>
        <taxon>Hymenobacteraceae</taxon>
        <taxon>Hymenobacter</taxon>
    </lineage>
</organism>
<protein>
    <recommendedName>
        <fullName evidence="10">Phosphomethylpyrimidine synthase</fullName>
        <ecNumber evidence="10">4.1.99.17</ecNumber>
    </recommendedName>
    <alternativeName>
        <fullName evidence="10">Hydroxymethylpyrimidine phosphate synthase</fullName>
        <shortName evidence="10">HMP-P synthase</shortName>
        <shortName evidence="10">HMP-phosphate synthase</shortName>
        <shortName evidence="10">HMPP synthase</shortName>
    </alternativeName>
    <alternativeName>
        <fullName evidence="10">Thiamine biosynthesis protein ThiC</fullName>
    </alternativeName>
</protein>
<dbReference type="NCBIfam" id="TIGR00190">
    <property type="entry name" value="thiC"/>
    <property type="match status" value="1"/>
</dbReference>
<evidence type="ECO:0000256" key="8">
    <source>
        <dbReference type="ARBA" id="ARBA00023014"/>
    </source>
</evidence>
<feature type="binding site" evidence="10">
    <location>
        <position position="582"/>
    </location>
    <ligand>
        <name>[4Fe-4S] cluster</name>
        <dbReference type="ChEBI" id="CHEBI:49883"/>
        <note>4Fe-4S-S-AdoMet</note>
    </ligand>
</feature>
<dbReference type="AlphaFoldDB" id="A0A502GMV9"/>
<dbReference type="UniPathway" id="UPA00060"/>
<evidence type="ECO:0000256" key="4">
    <source>
        <dbReference type="ARBA" id="ARBA00022723"/>
    </source>
</evidence>
<feature type="binding site" evidence="10">
    <location>
        <position position="577"/>
    </location>
    <ligand>
        <name>[4Fe-4S] cluster</name>
        <dbReference type="ChEBI" id="CHEBI:49883"/>
        <note>4Fe-4S-S-AdoMet</note>
    </ligand>
</feature>
<dbReference type="InterPro" id="IPR025747">
    <property type="entry name" value="ThiC-associated_dom"/>
</dbReference>